<dbReference type="Gene3D" id="3.40.30.10">
    <property type="entry name" value="Glutaredoxin"/>
    <property type="match status" value="1"/>
</dbReference>
<evidence type="ECO:0000259" key="2">
    <source>
        <dbReference type="Pfam" id="PF17172"/>
    </source>
</evidence>
<dbReference type="Gene3D" id="1.20.1050.10">
    <property type="match status" value="1"/>
</dbReference>
<dbReference type="InterPro" id="IPR026928">
    <property type="entry name" value="FAX/IsoI-like"/>
</dbReference>
<evidence type="ECO:0000313" key="3">
    <source>
        <dbReference type="EMBL" id="CEG56202.1"/>
    </source>
</evidence>
<name>A0A098G165_9GAMM</name>
<accession>A0A098G165</accession>
<organism evidence="3 4">
    <name type="scientific">Legionella fallonii LLAP-10</name>
    <dbReference type="NCBI Taxonomy" id="1212491"/>
    <lineage>
        <taxon>Bacteria</taxon>
        <taxon>Pseudomonadati</taxon>
        <taxon>Pseudomonadota</taxon>
        <taxon>Gammaproteobacteria</taxon>
        <taxon>Legionellales</taxon>
        <taxon>Legionellaceae</taxon>
        <taxon>Legionella</taxon>
    </lineage>
</organism>
<dbReference type="InterPro" id="IPR036282">
    <property type="entry name" value="Glutathione-S-Trfase_C_sf"/>
</dbReference>
<feature type="domain" description="Thioredoxin-like fold" evidence="2">
    <location>
        <begin position="18"/>
        <end position="114"/>
    </location>
</feature>
<dbReference type="OrthoDB" id="9810080at2"/>
<dbReference type="Pfam" id="PF17172">
    <property type="entry name" value="GST_N_4"/>
    <property type="match status" value="1"/>
</dbReference>
<dbReference type="STRING" id="1212491.LFA_0753"/>
<evidence type="ECO:0008006" key="5">
    <source>
        <dbReference type="Google" id="ProtNLM"/>
    </source>
</evidence>
<dbReference type="HOGENOM" id="CLU_044137_1_2_6"/>
<evidence type="ECO:0000313" key="4">
    <source>
        <dbReference type="Proteomes" id="UP000032430"/>
    </source>
</evidence>
<dbReference type="PANTHER" id="PTHR12289:SF41">
    <property type="entry name" value="FAILED AXON CONNECTIONS-RELATED"/>
    <property type="match status" value="1"/>
</dbReference>
<sequence length="248" mass="28966">MITLFQFYRVWGLPNVSPFCMKVETYLRMAKLPYESKFVNNPQKSPKRKLPHIRIDGKFYPDSELIISELKSRYGDELDRELTEEQKALGTLIDIAFCESLYWIIVYLRWQYDAGWEHIKESMFEKVPALAKLFIPNMIRKYMLKQLDHQGTGRHSLQEVVLIGMKNLDALVTILGEKKYFLGDKPTTVDATAFSFLTNIICTPLDDSFKDHVLKQNNIVAYCNRMWDEFYADFAKPKGLELSPNSLQ</sequence>
<dbReference type="RefSeq" id="WP_045094916.1">
    <property type="nucleotide sequence ID" value="NZ_LN614827.1"/>
</dbReference>
<dbReference type="SFLD" id="SFLDG01200">
    <property type="entry name" value="SUF1.1"/>
    <property type="match status" value="1"/>
</dbReference>
<keyword evidence="4" id="KW-1185">Reference proteome</keyword>
<dbReference type="PANTHER" id="PTHR12289">
    <property type="entry name" value="METAXIN RELATED"/>
    <property type="match status" value="1"/>
</dbReference>
<dbReference type="InterPro" id="IPR040079">
    <property type="entry name" value="Glutathione_S-Trfase"/>
</dbReference>
<dbReference type="InterPro" id="IPR033468">
    <property type="entry name" value="Metaxin_GST"/>
</dbReference>
<dbReference type="SFLD" id="SFLDS00019">
    <property type="entry name" value="Glutathione_Transferase_(cytos"/>
    <property type="match status" value="1"/>
</dbReference>
<dbReference type="Proteomes" id="UP000032430">
    <property type="component" value="Chromosome I"/>
</dbReference>
<proteinExistence type="predicted"/>
<feature type="domain" description="Metaxin glutathione S-transferase" evidence="1">
    <location>
        <begin position="165"/>
        <end position="226"/>
    </location>
</feature>
<dbReference type="CDD" id="cd03193">
    <property type="entry name" value="GST_C_Metaxin"/>
    <property type="match status" value="1"/>
</dbReference>
<dbReference type="InterPro" id="IPR012336">
    <property type="entry name" value="Thioredoxin-like_fold"/>
</dbReference>
<dbReference type="AlphaFoldDB" id="A0A098G165"/>
<dbReference type="SFLD" id="SFLDG01180">
    <property type="entry name" value="SUF1"/>
    <property type="match status" value="1"/>
</dbReference>
<dbReference type="CDD" id="cd03080">
    <property type="entry name" value="GST_N_Metaxin_like"/>
    <property type="match status" value="1"/>
</dbReference>
<dbReference type="Pfam" id="PF17171">
    <property type="entry name" value="GST_C_6"/>
    <property type="match status" value="1"/>
</dbReference>
<evidence type="ECO:0000259" key="1">
    <source>
        <dbReference type="Pfam" id="PF17171"/>
    </source>
</evidence>
<dbReference type="SUPFAM" id="SSF52833">
    <property type="entry name" value="Thioredoxin-like"/>
    <property type="match status" value="1"/>
</dbReference>
<dbReference type="SUPFAM" id="SSF47616">
    <property type="entry name" value="GST C-terminal domain-like"/>
    <property type="match status" value="1"/>
</dbReference>
<dbReference type="GO" id="GO:0005737">
    <property type="term" value="C:cytoplasm"/>
    <property type="evidence" value="ECO:0007669"/>
    <property type="project" value="TreeGrafter"/>
</dbReference>
<dbReference type="InterPro" id="IPR050931">
    <property type="entry name" value="Mito_Protein_Transport_Metaxin"/>
</dbReference>
<dbReference type="EMBL" id="LN614827">
    <property type="protein sequence ID" value="CEG56202.1"/>
    <property type="molecule type" value="Genomic_DNA"/>
</dbReference>
<gene>
    <name evidence="3" type="ORF">LFA_0753</name>
</gene>
<dbReference type="KEGG" id="lfa:LFA_0753"/>
<dbReference type="InterPro" id="IPR036249">
    <property type="entry name" value="Thioredoxin-like_sf"/>
</dbReference>
<protein>
    <recommendedName>
        <fullName evidence="5">Glutathione S-transferase</fullName>
    </recommendedName>
</protein>
<reference evidence="4" key="1">
    <citation type="submission" date="2014-09" db="EMBL/GenBank/DDBJ databases">
        <authorList>
            <person name="Gomez-Valero L."/>
        </authorList>
    </citation>
    <scope>NUCLEOTIDE SEQUENCE [LARGE SCALE GENOMIC DNA]</scope>
    <source>
        <strain evidence="4">ATCC700992</strain>
    </source>
</reference>